<evidence type="ECO:0000256" key="3">
    <source>
        <dbReference type="ARBA" id="ARBA00023125"/>
    </source>
</evidence>
<evidence type="ECO:0000256" key="4">
    <source>
        <dbReference type="ARBA" id="ARBA00023172"/>
    </source>
</evidence>
<dbReference type="Gene3D" id="1.10.443.10">
    <property type="entry name" value="Intergrase catalytic core"/>
    <property type="match status" value="1"/>
</dbReference>
<keyword evidence="4" id="KW-0233">DNA recombination</keyword>
<feature type="domain" description="Tyr recombinase" evidence="6">
    <location>
        <begin position="194"/>
        <end position="407"/>
    </location>
</feature>
<dbReference type="InterPro" id="IPR050090">
    <property type="entry name" value="Tyrosine_recombinase_XerCD"/>
</dbReference>
<organism evidence="8 9">
    <name type="scientific">Marispirochaeta aestuarii</name>
    <dbReference type="NCBI Taxonomy" id="1963862"/>
    <lineage>
        <taxon>Bacteria</taxon>
        <taxon>Pseudomonadati</taxon>
        <taxon>Spirochaetota</taxon>
        <taxon>Spirochaetia</taxon>
        <taxon>Spirochaetales</taxon>
        <taxon>Spirochaetaceae</taxon>
        <taxon>Marispirochaeta</taxon>
    </lineage>
</organism>
<keyword evidence="9" id="KW-1185">Reference proteome</keyword>
<proteinExistence type="inferred from homology"/>
<dbReference type="GO" id="GO:0003677">
    <property type="term" value="F:DNA binding"/>
    <property type="evidence" value="ECO:0007669"/>
    <property type="project" value="UniProtKB-UniRule"/>
</dbReference>
<dbReference type="PROSITE" id="PS51900">
    <property type="entry name" value="CB"/>
    <property type="match status" value="2"/>
</dbReference>
<dbReference type="EMBL" id="MWQY01000004">
    <property type="protein sequence ID" value="ORC36840.1"/>
    <property type="molecule type" value="Genomic_DNA"/>
</dbReference>
<dbReference type="PANTHER" id="PTHR30349:SF64">
    <property type="entry name" value="PROPHAGE INTEGRASE INTD-RELATED"/>
    <property type="match status" value="1"/>
</dbReference>
<dbReference type="Gene3D" id="1.10.150.130">
    <property type="match status" value="2"/>
</dbReference>
<evidence type="ECO:0000259" key="7">
    <source>
        <dbReference type="PROSITE" id="PS51900"/>
    </source>
</evidence>
<dbReference type="InterPro" id="IPR010998">
    <property type="entry name" value="Integrase_recombinase_N"/>
</dbReference>
<dbReference type="STRING" id="1963862.B4O97_04235"/>
<evidence type="ECO:0000313" key="8">
    <source>
        <dbReference type="EMBL" id="ORC36840.1"/>
    </source>
</evidence>
<dbReference type="InterPro" id="IPR044068">
    <property type="entry name" value="CB"/>
</dbReference>
<dbReference type="InterPro" id="IPR011010">
    <property type="entry name" value="DNA_brk_join_enz"/>
</dbReference>
<comment type="similarity">
    <text evidence="1">Belongs to the 'phage' integrase family.</text>
</comment>
<dbReference type="InterPro" id="IPR011946">
    <property type="entry name" value="Integrase_integron-type"/>
</dbReference>
<dbReference type="InterPro" id="IPR013762">
    <property type="entry name" value="Integrase-like_cat_sf"/>
</dbReference>
<accession>A0A1Y1S0M6</accession>
<feature type="domain" description="Core-binding (CB)" evidence="7">
    <location>
        <begin position="1"/>
        <end position="81"/>
    </location>
</feature>
<evidence type="ECO:0000256" key="2">
    <source>
        <dbReference type="ARBA" id="ARBA00022908"/>
    </source>
</evidence>
<dbReference type="Pfam" id="PF13495">
    <property type="entry name" value="Phage_int_SAM_4"/>
    <property type="match status" value="1"/>
</dbReference>
<comment type="caution">
    <text evidence="8">The sequence shown here is derived from an EMBL/GenBank/DDBJ whole genome shotgun (WGS) entry which is preliminary data.</text>
</comment>
<dbReference type="GO" id="GO:0015074">
    <property type="term" value="P:DNA integration"/>
    <property type="evidence" value="ECO:0007669"/>
    <property type="project" value="UniProtKB-KW"/>
</dbReference>
<dbReference type="AlphaFoldDB" id="A0A1Y1S0M6"/>
<dbReference type="PROSITE" id="PS51898">
    <property type="entry name" value="TYR_RECOMBINASE"/>
    <property type="match status" value="1"/>
</dbReference>
<dbReference type="OrthoDB" id="341301at2"/>
<dbReference type="NCBIfam" id="TIGR02249">
    <property type="entry name" value="integrase_gron"/>
    <property type="match status" value="1"/>
</dbReference>
<evidence type="ECO:0000256" key="1">
    <source>
        <dbReference type="ARBA" id="ARBA00008857"/>
    </source>
</evidence>
<evidence type="ECO:0000256" key="5">
    <source>
        <dbReference type="PROSITE-ProRule" id="PRU01248"/>
    </source>
</evidence>
<dbReference type="RefSeq" id="WP_083048651.1">
    <property type="nucleotide sequence ID" value="NZ_MWQY01000004.1"/>
</dbReference>
<evidence type="ECO:0000313" key="9">
    <source>
        <dbReference type="Proteomes" id="UP000192343"/>
    </source>
</evidence>
<dbReference type="SUPFAM" id="SSF56349">
    <property type="entry name" value="DNA breaking-rejoining enzymes"/>
    <property type="match status" value="1"/>
</dbReference>
<protein>
    <recommendedName>
        <fullName evidence="10">Integron integrase</fullName>
    </recommendedName>
</protein>
<dbReference type="Proteomes" id="UP000192343">
    <property type="component" value="Unassembled WGS sequence"/>
</dbReference>
<reference evidence="8 9" key="1">
    <citation type="submission" date="2017-03" db="EMBL/GenBank/DDBJ databases">
        <title>Draft Genome sequence of Marispirochaeta sp. strain JC444.</title>
        <authorList>
            <person name="Shivani Y."/>
            <person name="Subhash Y."/>
            <person name="Sasikala C."/>
            <person name="Ramana C."/>
        </authorList>
    </citation>
    <scope>NUCLEOTIDE SEQUENCE [LARGE SCALE GENOMIC DNA]</scope>
    <source>
        <strain evidence="8 9">JC444</strain>
    </source>
</reference>
<dbReference type="InterPro" id="IPR004107">
    <property type="entry name" value="Integrase_SAM-like_N"/>
</dbReference>
<evidence type="ECO:0008006" key="10">
    <source>
        <dbReference type="Google" id="ProtNLM"/>
    </source>
</evidence>
<dbReference type="InterPro" id="IPR002104">
    <property type="entry name" value="Integrase_catalytic"/>
</dbReference>
<feature type="domain" description="Core-binding (CB)" evidence="7">
    <location>
        <begin position="93"/>
        <end position="176"/>
    </location>
</feature>
<keyword evidence="2" id="KW-0229">DNA integration</keyword>
<dbReference type="PANTHER" id="PTHR30349">
    <property type="entry name" value="PHAGE INTEGRASE-RELATED"/>
    <property type="match status" value="1"/>
</dbReference>
<gene>
    <name evidence="8" type="ORF">B4O97_04235</name>
</gene>
<name>A0A1Y1S0M6_9SPIO</name>
<evidence type="ECO:0000259" key="6">
    <source>
        <dbReference type="PROSITE" id="PS51898"/>
    </source>
</evidence>
<dbReference type="Pfam" id="PF00589">
    <property type="entry name" value="Phage_integrase"/>
    <property type="match status" value="1"/>
</dbReference>
<dbReference type="GO" id="GO:0006310">
    <property type="term" value="P:DNA recombination"/>
    <property type="evidence" value="ECO:0007669"/>
    <property type="project" value="UniProtKB-KW"/>
</dbReference>
<keyword evidence="3 5" id="KW-0238">DNA-binding</keyword>
<sequence>MDQEVYGRYINYLQKYHKIKENHLSWYLHWVKKYINYWNNDKNYLKDDSIRRYFQFLADRYEPWQVEQAAAAIRLFVHYMNKMENSAKLQKPGNWPEVLDKMKSELRVQSKSYRTEKTYLYWVRDFSRWRNPKNPDQLGSDDVRAYLTHLSINRNISFATQKQAFIALLFLFRHVLNIEINGLESVVRARVNRKLPVVLSPSEISGILQYVPEEYRLMCRIIYGGGLRLSECLELRVKDVDIDGGSIIIRSGKGNKDRLTLLSRSVIPDLQKHIVKVRQLYESDRLEKLPGVPLPFALQKKYPQASTEWNWFWIFPSPRFSVCPRTNQPGRFHVFPSTLQHAFHEALRKSGIPKKAGIHTLRHSFATHLIEAGYDIRTVQELLGHSNLSTTMIYTHVATKNKLSVISPMDKMDI</sequence>